<protein>
    <recommendedName>
        <fullName evidence="3 14">Mevalonate kinase</fullName>
        <shortName evidence="14">MK</shortName>
        <shortName evidence="14">MVK</shortName>
        <ecNumber evidence="3 14">2.7.1.36</ecNumber>
    </recommendedName>
</protein>
<dbReference type="InterPro" id="IPR013750">
    <property type="entry name" value="GHMP_kinase_C_dom"/>
</dbReference>
<evidence type="ECO:0000256" key="7">
    <source>
        <dbReference type="ARBA" id="ARBA00022741"/>
    </source>
</evidence>
<dbReference type="AlphaFoldDB" id="A0A7C3SPE0"/>
<dbReference type="InterPro" id="IPR006205">
    <property type="entry name" value="Mev_gal_kin"/>
</dbReference>
<evidence type="ECO:0000256" key="12">
    <source>
        <dbReference type="ARBA" id="ARBA00023229"/>
    </source>
</evidence>
<comment type="cofactor">
    <cofactor evidence="14">
        <name>Mg(2+)</name>
        <dbReference type="ChEBI" id="CHEBI:18420"/>
    </cofactor>
</comment>
<evidence type="ECO:0000256" key="10">
    <source>
        <dbReference type="ARBA" id="ARBA00022842"/>
    </source>
</evidence>
<evidence type="ECO:0000256" key="8">
    <source>
        <dbReference type="ARBA" id="ARBA00022777"/>
    </source>
</evidence>
<dbReference type="GO" id="GO:0000287">
    <property type="term" value="F:magnesium ion binding"/>
    <property type="evidence" value="ECO:0007669"/>
    <property type="project" value="UniProtKB-UniRule"/>
</dbReference>
<dbReference type="GO" id="GO:0004496">
    <property type="term" value="F:mevalonate kinase activity"/>
    <property type="evidence" value="ECO:0007669"/>
    <property type="project" value="UniProtKB-UniRule"/>
</dbReference>
<comment type="catalytic activity">
    <reaction evidence="14">
        <text>(R)-mevalonate + ATP = (R)-5-phosphomevalonate + ADP + H(+)</text>
        <dbReference type="Rhea" id="RHEA:17065"/>
        <dbReference type="ChEBI" id="CHEBI:15378"/>
        <dbReference type="ChEBI" id="CHEBI:30616"/>
        <dbReference type="ChEBI" id="CHEBI:36464"/>
        <dbReference type="ChEBI" id="CHEBI:58146"/>
        <dbReference type="ChEBI" id="CHEBI:456216"/>
        <dbReference type="EC" id="2.7.1.36"/>
    </reaction>
</comment>
<dbReference type="InterPro" id="IPR022937">
    <property type="entry name" value="Mevalonate_kinase_arc"/>
</dbReference>
<keyword evidence="5 14" id="KW-0444">Lipid biosynthesis</keyword>
<evidence type="ECO:0000256" key="13">
    <source>
        <dbReference type="ARBA" id="ARBA00029438"/>
    </source>
</evidence>
<dbReference type="EC" id="2.7.1.36" evidence="3 14"/>
<keyword evidence="10 14" id="KW-0460">Magnesium</keyword>
<keyword evidence="8 14" id="KW-0418">Kinase</keyword>
<dbReference type="EMBL" id="DTIB01000104">
    <property type="protein sequence ID" value="HGB25637.1"/>
    <property type="molecule type" value="Genomic_DNA"/>
</dbReference>
<evidence type="ECO:0000256" key="6">
    <source>
        <dbReference type="ARBA" id="ARBA00022679"/>
    </source>
</evidence>
<dbReference type="PANTHER" id="PTHR43290">
    <property type="entry name" value="MEVALONATE KINASE"/>
    <property type="match status" value="1"/>
</dbReference>
<dbReference type="PROSITE" id="PS00627">
    <property type="entry name" value="GHMP_KINASES_ATP"/>
    <property type="match status" value="1"/>
</dbReference>
<proteinExistence type="inferred from homology"/>
<evidence type="ECO:0000313" key="17">
    <source>
        <dbReference type="EMBL" id="HGB25637.1"/>
    </source>
</evidence>
<keyword evidence="7 14" id="KW-0547">Nucleotide-binding</keyword>
<organism evidence="17">
    <name type="scientific">Thermofilum pendens</name>
    <dbReference type="NCBI Taxonomy" id="2269"/>
    <lineage>
        <taxon>Archaea</taxon>
        <taxon>Thermoproteota</taxon>
        <taxon>Thermoprotei</taxon>
        <taxon>Thermofilales</taxon>
        <taxon>Thermofilaceae</taxon>
        <taxon>Thermofilum</taxon>
    </lineage>
</organism>
<dbReference type="InterPro" id="IPR014721">
    <property type="entry name" value="Ribsml_uS5_D2-typ_fold_subgr"/>
</dbReference>
<dbReference type="InterPro" id="IPR006204">
    <property type="entry name" value="GHMP_kinase_N_dom"/>
</dbReference>
<dbReference type="GO" id="GO:0005524">
    <property type="term" value="F:ATP binding"/>
    <property type="evidence" value="ECO:0007669"/>
    <property type="project" value="UniProtKB-UniRule"/>
</dbReference>
<evidence type="ECO:0000256" key="1">
    <source>
        <dbReference type="ARBA" id="ARBA00004496"/>
    </source>
</evidence>
<dbReference type="GO" id="GO:0005829">
    <property type="term" value="C:cytosol"/>
    <property type="evidence" value="ECO:0007669"/>
    <property type="project" value="TreeGrafter"/>
</dbReference>
<dbReference type="NCBIfam" id="TIGR00549">
    <property type="entry name" value="mevalon_kin"/>
    <property type="match status" value="1"/>
</dbReference>
<dbReference type="SUPFAM" id="SSF54211">
    <property type="entry name" value="Ribosomal protein S5 domain 2-like"/>
    <property type="match status" value="1"/>
</dbReference>
<dbReference type="PRINTS" id="PR00959">
    <property type="entry name" value="MEVGALKINASE"/>
</dbReference>
<evidence type="ECO:0000256" key="4">
    <source>
        <dbReference type="ARBA" id="ARBA00022490"/>
    </source>
</evidence>
<evidence type="ECO:0000259" key="15">
    <source>
        <dbReference type="Pfam" id="PF00288"/>
    </source>
</evidence>
<sequence length="333" mass="35304">MNHFLPPFISHFFMREAIASAPGKVILFGEHFVVEGQPAIAVAVSLRAKVSVRLTDELRVSVNSANLGLREVFDPQNPDRSSPLYPVAHAAMLTMEELGARTGLSIHVDSLIPPASGMGSSAAVAVATVKAVAAALGHDLERERISRIAFEAEKLVHGKPSGIDNTVATYGGAIAYRRGEGFLELEADFTPVSLVLADTGKPRRTGELVQKVLNLKAAFPQVFEPLYYAAGRLAVEAAKMMERGDFEAVGALMNVNHGLLSAIGVSTLEIEQLVYAARQAGALGAKLTGAGGGGFVLALCKREDAERVASILGRLSPRVLTVSVEKEGVRLEV</sequence>
<dbReference type="Pfam" id="PF00288">
    <property type="entry name" value="GHMP_kinases_N"/>
    <property type="match status" value="1"/>
</dbReference>
<comment type="subunit">
    <text evidence="14">Homodimer.</text>
</comment>
<dbReference type="UniPathway" id="UPA00057">
    <property type="reaction ID" value="UER00098"/>
</dbReference>
<feature type="active site" description="Proton acceptor" evidence="14">
    <location>
        <position position="164"/>
    </location>
</feature>
<name>A0A7C3SPE0_THEPE</name>
<evidence type="ECO:0000256" key="9">
    <source>
        <dbReference type="ARBA" id="ARBA00022840"/>
    </source>
</evidence>
<keyword evidence="11 14" id="KW-0443">Lipid metabolism</keyword>
<gene>
    <name evidence="14 17" type="primary">mvk</name>
    <name evidence="17" type="ORF">ENV88_06415</name>
</gene>
<feature type="domain" description="GHMP kinase C-terminal" evidence="16">
    <location>
        <begin position="241"/>
        <end position="312"/>
    </location>
</feature>
<dbReference type="PANTHER" id="PTHR43290:SF2">
    <property type="entry name" value="MEVALONATE KINASE"/>
    <property type="match status" value="1"/>
</dbReference>
<comment type="pathway">
    <text evidence="13 14">Isoprenoid biosynthesis; isopentenyl diphosphate biosynthesis via mevalonate pathway; isopentenyl diphosphate from (R)-mevalonate: step 1/3.</text>
</comment>
<evidence type="ECO:0000256" key="3">
    <source>
        <dbReference type="ARBA" id="ARBA00012103"/>
    </source>
</evidence>
<dbReference type="Gene3D" id="3.30.230.10">
    <property type="match status" value="1"/>
</dbReference>
<evidence type="ECO:0000256" key="11">
    <source>
        <dbReference type="ARBA" id="ARBA00023098"/>
    </source>
</evidence>
<keyword evidence="6 14" id="KW-0808">Transferase</keyword>
<keyword evidence="4 14" id="KW-0963">Cytoplasm</keyword>
<accession>A0A7C3SPE0</accession>
<dbReference type="SUPFAM" id="SSF55060">
    <property type="entry name" value="GHMP Kinase, C-terminal domain"/>
    <property type="match status" value="1"/>
</dbReference>
<comment type="caution">
    <text evidence="14">Lacks conserved residue(s) required for the propagation of feature annotation.</text>
</comment>
<comment type="function">
    <text evidence="14">Catalyzes the phosphorylation of (R)-mevalonate (MVA) to (R)-mevalonate 5-phosphate (MVAP). Functions in the mevalonate (MVA) pathway leading to isopentenyl diphosphate (IPP), a key precursor for the biosynthesis of isoprenoid compounds such as archaeal membrane lipids.</text>
</comment>
<evidence type="ECO:0000256" key="2">
    <source>
        <dbReference type="ARBA" id="ARBA00006495"/>
    </source>
</evidence>
<dbReference type="Gene3D" id="3.30.70.890">
    <property type="entry name" value="GHMP kinase, C-terminal domain"/>
    <property type="match status" value="1"/>
</dbReference>
<comment type="caution">
    <text evidence="17">The sequence shown here is derived from an EMBL/GenBank/DDBJ whole genome shotgun (WGS) entry which is preliminary data.</text>
</comment>
<evidence type="ECO:0000256" key="14">
    <source>
        <dbReference type="HAMAP-Rule" id="MF_00217"/>
    </source>
</evidence>
<dbReference type="InterPro" id="IPR006203">
    <property type="entry name" value="GHMP_knse_ATP-bd_CS"/>
</dbReference>
<dbReference type="InterPro" id="IPR020568">
    <property type="entry name" value="Ribosomal_Su5_D2-typ_SF"/>
</dbReference>
<evidence type="ECO:0000259" key="16">
    <source>
        <dbReference type="Pfam" id="PF08544"/>
    </source>
</evidence>
<comment type="similarity">
    <text evidence="2 14">Belongs to the GHMP kinase family. Mevalonate kinase subfamily.</text>
</comment>
<keyword evidence="12 14" id="KW-0414">Isoprene biosynthesis</keyword>
<dbReference type="InterPro" id="IPR036554">
    <property type="entry name" value="GHMP_kinase_C_sf"/>
</dbReference>
<feature type="domain" description="GHMP kinase N-terminal" evidence="15">
    <location>
        <begin position="89"/>
        <end position="172"/>
    </location>
</feature>
<keyword evidence="9 14" id="KW-0067">ATP-binding</keyword>
<comment type="subcellular location">
    <subcellularLocation>
        <location evidence="1 14">Cytoplasm</location>
    </subcellularLocation>
</comment>
<dbReference type="HAMAP" id="MF_00217">
    <property type="entry name" value="Mevalonate_kinase"/>
    <property type="match status" value="1"/>
</dbReference>
<dbReference type="Pfam" id="PF08544">
    <property type="entry name" value="GHMP_kinases_C"/>
    <property type="match status" value="1"/>
</dbReference>
<evidence type="ECO:0000256" key="5">
    <source>
        <dbReference type="ARBA" id="ARBA00022516"/>
    </source>
</evidence>
<reference evidence="17" key="1">
    <citation type="journal article" date="2020" name="mSystems">
        <title>Genome- and Community-Level Interaction Insights into Carbon Utilization and Element Cycling Functions of Hydrothermarchaeota in Hydrothermal Sediment.</title>
        <authorList>
            <person name="Zhou Z."/>
            <person name="Liu Y."/>
            <person name="Xu W."/>
            <person name="Pan J."/>
            <person name="Luo Z.H."/>
            <person name="Li M."/>
        </authorList>
    </citation>
    <scope>NUCLEOTIDE SEQUENCE [LARGE SCALE GENOMIC DNA]</scope>
    <source>
        <strain evidence="17">SpSt-8</strain>
    </source>
</reference>
<dbReference type="GO" id="GO:0019287">
    <property type="term" value="P:isopentenyl diphosphate biosynthetic process, mevalonate pathway"/>
    <property type="evidence" value="ECO:0007669"/>
    <property type="project" value="UniProtKB-UniRule"/>
</dbReference>